<gene>
    <name evidence="3" type="ORF">DLK05_12345</name>
</gene>
<evidence type="ECO:0000256" key="2">
    <source>
        <dbReference type="SAM" id="Phobius"/>
    </source>
</evidence>
<dbReference type="OrthoDB" id="9806939at2"/>
<protein>
    <submittedName>
        <fullName evidence="3">Efflux transporter periplasmic adaptor subunit</fullName>
    </submittedName>
</protein>
<sequence>MNKKTIIGIAVVAVIIVLGVVILKSAQKRDSNLPIAKSYAIVASTIKPVLENVQLTLPYLAIVENDKDVVLAAKIATRIDYLKPSGSFVNKGDVIVHLDNTSIVSSIQSIKAKILSAQTGLKNLQATHKRTLELLAVKGASIEQSEMEISKIAEIESNIEGLNQNLNNLNNNLSYANILAPTSGRVSNNRMNVGDIATPGRPIISLKSQKGFSLLVRVPTDLQIWGVVSNNKSYDAIPLHSTFNGLAEYKVFVDETNLTADDRVEVAVEVYKGKAIKLPFDAILDRNGKSFVLVRNGEKVESKEVQIIQSGEQGVVISNNNLEGKEIVVAKQDILLKLLSGISLKVKED</sequence>
<evidence type="ECO:0000256" key="1">
    <source>
        <dbReference type="SAM" id="Coils"/>
    </source>
</evidence>
<dbReference type="EMBL" id="RJJX01000018">
    <property type="protein sequence ID" value="RUT73611.1"/>
    <property type="molecule type" value="Genomic_DNA"/>
</dbReference>
<dbReference type="Gene3D" id="1.10.287.470">
    <property type="entry name" value="Helix hairpin bin"/>
    <property type="match status" value="1"/>
</dbReference>
<keyword evidence="2" id="KW-0472">Membrane</keyword>
<evidence type="ECO:0000313" key="3">
    <source>
        <dbReference type="EMBL" id="RUT73611.1"/>
    </source>
</evidence>
<dbReference type="GO" id="GO:1990281">
    <property type="term" value="C:efflux pump complex"/>
    <property type="evidence" value="ECO:0007669"/>
    <property type="project" value="TreeGrafter"/>
</dbReference>
<name>A0A434AGT8_9BACT</name>
<dbReference type="Proteomes" id="UP000282985">
    <property type="component" value="Unassembled WGS sequence"/>
</dbReference>
<feature type="transmembrane region" description="Helical" evidence="2">
    <location>
        <begin position="6"/>
        <end position="23"/>
    </location>
</feature>
<accession>A0A434AGT8</accession>
<keyword evidence="4" id="KW-1185">Reference proteome</keyword>
<evidence type="ECO:0000313" key="4">
    <source>
        <dbReference type="Proteomes" id="UP000282985"/>
    </source>
</evidence>
<keyword evidence="2" id="KW-0812">Transmembrane</keyword>
<dbReference type="Gene3D" id="2.40.50.100">
    <property type="match status" value="1"/>
</dbReference>
<organism evidence="3 4">
    <name type="scientific">Ancylomarina longa</name>
    <dbReference type="NCBI Taxonomy" id="2487017"/>
    <lineage>
        <taxon>Bacteria</taxon>
        <taxon>Pseudomonadati</taxon>
        <taxon>Bacteroidota</taxon>
        <taxon>Bacteroidia</taxon>
        <taxon>Marinilabiliales</taxon>
        <taxon>Marinifilaceae</taxon>
        <taxon>Ancylomarina</taxon>
    </lineage>
</organism>
<dbReference type="PANTHER" id="PTHR30469">
    <property type="entry name" value="MULTIDRUG RESISTANCE PROTEIN MDTA"/>
    <property type="match status" value="1"/>
</dbReference>
<feature type="coiled-coil region" evidence="1">
    <location>
        <begin position="152"/>
        <end position="179"/>
    </location>
</feature>
<comment type="caution">
    <text evidence="3">The sequence shown here is derived from an EMBL/GenBank/DDBJ whole genome shotgun (WGS) entry which is preliminary data.</text>
</comment>
<dbReference type="AlphaFoldDB" id="A0A434AGT8"/>
<proteinExistence type="predicted"/>
<keyword evidence="2" id="KW-1133">Transmembrane helix</keyword>
<dbReference type="SUPFAM" id="SSF111369">
    <property type="entry name" value="HlyD-like secretion proteins"/>
    <property type="match status" value="1"/>
</dbReference>
<dbReference type="GO" id="GO:0015562">
    <property type="term" value="F:efflux transmembrane transporter activity"/>
    <property type="evidence" value="ECO:0007669"/>
    <property type="project" value="TreeGrafter"/>
</dbReference>
<dbReference type="RefSeq" id="WP_127344274.1">
    <property type="nucleotide sequence ID" value="NZ_RJJX01000018.1"/>
</dbReference>
<reference evidence="3 4" key="1">
    <citation type="submission" date="2018-11" db="EMBL/GenBank/DDBJ databases">
        <title>Parancylomarina longa gen. nov., sp. nov., isolated from sediments of southern Okinawa.</title>
        <authorList>
            <person name="Fu T."/>
        </authorList>
    </citation>
    <scope>NUCLEOTIDE SEQUENCE [LARGE SCALE GENOMIC DNA]</scope>
    <source>
        <strain evidence="3 4">T3-2 S1-C</strain>
    </source>
</reference>
<keyword evidence="1" id="KW-0175">Coiled coil</keyword>